<dbReference type="EC" id="2.7.11.1" evidence="19"/>
<evidence type="ECO:0000256" key="9">
    <source>
        <dbReference type="ARBA" id="ARBA00022741"/>
    </source>
</evidence>
<gene>
    <name evidence="27" type="ORF">NCGR_LOCUS16296</name>
</gene>
<evidence type="ECO:0000256" key="21">
    <source>
        <dbReference type="PROSITE-ProRule" id="PRU10141"/>
    </source>
</evidence>
<evidence type="ECO:0000259" key="23">
    <source>
        <dbReference type="PROSITE" id="PS50011"/>
    </source>
</evidence>
<dbReference type="PROSITE" id="PS50948">
    <property type="entry name" value="PAN"/>
    <property type="match status" value="1"/>
</dbReference>
<dbReference type="PROSITE" id="PS50011">
    <property type="entry name" value="PROTEIN_KINASE_DOM"/>
    <property type="match status" value="1"/>
</dbReference>
<dbReference type="SMART" id="SM00220">
    <property type="entry name" value="S_TKc"/>
    <property type="match status" value="1"/>
</dbReference>
<comment type="catalytic activity">
    <reaction evidence="17 19">
        <text>L-threonyl-[protein] + ATP = O-phospho-L-threonyl-[protein] + ADP + H(+)</text>
        <dbReference type="Rhea" id="RHEA:46608"/>
        <dbReference type="Rhea" id="RHEA-COMP:11060"/>
        <dbReference type="Rhea" id="RHEA-COMP:11605"/>
        <dbReference type="ChEBI" id="CHEBI:15378"/>
        <dbReference type="ChEBI" id="CHEBI:30013"/>
        <dbReference type="ChEBI" id="CHEBI:30616"/>
        <dbReference type="ChEBI" id="CHEBI:61977"/>
        <dbReference type="ChEBI" id="CHEBI:456216"/>
        <dbReference type="EC" id="2.7.11.1"/>
    </reaction>
</comment>
<dbReference type="PROSITE" id="PS50026">
    <property type="entry name" value="EGF_3"/>
    <property type="match status" value="1"/>
</dbReference>
<evidence type="ECO:0000256" key="7">
    <source>
        <dbReference type="ARBA" id="ARBA00022729"/>
    </source>
</evidence>
<keyword evidence="2" id="KW-1003">Cell membrane</keyword>
<dbReference type="EMBL" id="CAJGYO010000004">
    <property type="protein sequence ID" value="CAD6223908.1"/>
    <property type="molecule type" value="Genomic_DNA"/>
</dbReference>
<keyword evidence="3 19" id="KW-0723">Serine/threonine-protein kinase</keyword>
<dbReference type="OrthoDB" id="654065at2759"/>
<dbReference type="Gene3D" id="2.90.10.10">
    <property type="entry name" value="Bulb-type lectin domain"/>
    <property type="match status" value="1"/>
</dbReference>
<comment type="caution">
    <text evidence="27">The sequence shown here is derived from an EMBL/GenBank/DDBJ whole genome shotgun (WGS) entry which is preliminary data.</text>
</comment>
<dbReference type="CDD" id="cd14066">
    <property type="entry name" value="STKc_IRAK"/>
    <property type="match status" value="1"/>
</dbReference>
<dbReference type="GO" id="GO:0051707">
    <property type="term" value="P:response to other organism"/>
    <property type="evidence" value="ECO:0007669"/>
    <property type="project" value="UniProtKB-ARBA"/>
</dbReference>
<evidence type="ECO:0000256" key="4">
    <source>
        <dbReference type="ARBA" id="ARBA00022536"/>
    </source>
</evidence>
<feature type="domain" description="Bulb-type lectin" evidence="25">
    <location>
        <begin position="22"/>
        <end position="154"/>
    </location>
</feature>
<dbReference type="Pfam" id="PF07714">
    <property type="entry name" value="PK_Tyr_Ser-Thr"/>
    <property type="match status" value="1"/>
</dbReference>
<dbReference type="InterPro" id="IPR011009">
    <property type="entry name" value="Kinase-like_dom_sf"/>
</dbReference>
<dbReference type="InterPro" id="IPR003609">
    <property type="entry name" value="Pan_app"/>
</dbReference>
<keyword evidence="11 19" id="KW-0067">ATP-binding</keyword>
<keyword evidence="7 22" id="KW-0732">Signal</keyword>
<evidence type="ECO:0000256" key="15">
    <source>
        <dbReference type="ARBA" id="ARBA00023170"/>
    </source>
</evidence>
<dbReference type="FunFam" id="3.30.200.20:FF:000727">
    <property type="entry name" value="Cysteine-rich RLK (RECEPTOR-like protein kinase) 23"/>
    <property type="match status" value="1"/>
</dbReference>
<feature type="domain" description="Apple" evidence="26">
    <location>
        <begin position="348"/>
        <end position="430"/>
    </location>
</feature>
<dbReference type="PANTHER" id="PTHR27002:SF805">
    <property type="entry name" value="NON-SPECIFIC SERINE_THREONINE PROTEIN KINASE"/>
    <property type="match status" value="1"/>
</dbReference>
<keyword evidence="12" id="KW-1133">Transmembrane helix</keyword>
<evidence type="ECO:0000256" key="2">
    <source>
        <dbReference type="ARBA" id="ARBA00022475"/>
    </source>
</evidence>
<keyword evidence="9 19" id="KW-0547">Nucleotide-binding</keyword>
<dbReference type="SMART" id="SM00473">
    <property type="entry name" value="PAN_AP"/>
    <property type="match status" value="1"/>
</dbReference>
<keyword evidence="13" id="KW-0472">Membrane</keyword>
<dbReference type="FunFam" id="2.90.10.10:FF:000019">
    <property type="entry name" value="Serine/threonine-protein kinase"/>
    <property type="match status" value="1"/>
</dbReference>
<dbReference type="Pfam" id="PF00954">
    <property type="entry name" value="S_locus_glycop"/>
    <property type="match status" value="1"/>
</dbReference>
<evidence type="ECO:0000256" key="13">
    <source>
        <dbReference type="ARBA" id="ARBA00023136"/>
    </source>
</evidence>
<dbReference type="PIRSF" id="PIRSF000641">
    <property type="entry name" value="SRK"/>
    <property type="match status" value="1"/>
</dbReference>
<evidence type="ECO:0000256" key="14">
    <source>
        <dbReference type="ARBA" id="ARBA00023157"/>
    </source>
</evidence>
<dbReference type="SUPFAM" id="SSF51110">
    <property type="entry name" value="alpha-D-mannose-specific plant lectins"/>
    <property type="match status" value="1"/>
</dbReference>
<dbReference type="GO" id="GO:0005886">
    <property type="term" value="C:plasma membrane"/>
    <property type="evidence" value="ECO:0007669"/>
    <property type="project" value="UniProtKB-SubCell"/>
</dbReference>
<dbReference type="PROSITE" id="PS50927">
    <property type="entry name" value="BULB_LECTIN"/>
    <property type="match status" value="1"/>
</dbReference>
<dbReference type="Gene3D" id="1.10.510.10">
    <property type="entry name" value="Transferase(Phosphotransferase) domain 1"/>
    <property type="match status" value="1"/>
</dbReference>
<comment type="subcellular location">
    <subcellularLocation>
        <location evidence="1">Cell membrane</location>
        <topology evidence="1">Single-pass type I membrane protein</topology>
    </subcellularLocation>
</comment>
<evidence type="ECO:0000256" key="11">
    <source>
        <dbReference type="ARBA" id="ARBA00022840"/>
    </source>
</evidence>
<evidence type="ECO:0000313" key="27">
    <source>
        <dbReference type="EMBL" id="CAD6223908.1"/>
    </source>
</evidence>
<feature type="signal peptide" evidence="22">
    <location>
        <begin position="1"/>
        <end position="21"/>
    </location>
</feature>
<dbReference type="AlphaFoldDB" id="A0A811NH72"/>
<organism evidence="27 28">
    <name type="scientific">Miscanthus lutarioriparius</name>
    <dbReference type="NCBI Taxonomy" id="422564"/>
    <lineage>
        <taxon>Eukaryota</taxon>
        <taxon>Viridiplantae</taxon>
        <taxon>Streptophyta</taxon>
        <taxon>Embryophyta</taxon>
        <taxon>Tracheophyta</taxon>
        <taxon>Spermatophyta</taxon>
        <taxon>Magnoliopsida</taxon>
        <taxon>Liliopsida</taxon>
        <taxon>Poales</taxon>
        <taxon>Poaceae</taxon>
        <taxon>PACMAD clade</taxon>
        <taxon>Panicoideae</taxon>
        <taxon>Andropogonodae</taxon>
        <taxon>Andropogoneae</taxon>
        <taxon>Saccharinae</taxon>
        <taxon>Miscanthus</taxon>
    </lineage>
</organism>
<evidence type="ECO:0000256" key="10">
    <source>
        <dbReference type="ARBA" id="ARBA00022777"/>
    </source>
</evidence>
<dbReference type="GO" id="GO:0048544">
    <property type="term" value="P:recognition of pollen"/>
    <property type="evidence" value="ECO:0007669"/>
    <property type="project" value="InterPro"/>
</dbReference>
<feature type="domain" description="EGF-like" evidence="24">
    <location>
        <begin position="290"/>
        <end position="329"/>
    </location>
</feature>
<dbReference type="GO" id="GO:0005524">
    <property type="term" value="F:ATP binding"/>
    <property type="evidence" value="ECO:0007669"/>
    <property type="project" value="UniProtKB-UniRule"/>
</dbReference>
<dbReference type="Gene3D" id="3.30.200.20">
    <property type="entry name" value="Phosphorylase Kinase, domain 1"/>
    <property type="match status" value="1"/>
</dbReference>
<comment type="similarity">
    <text evidence="19">Belongs to the protein kinase superfamily. Ser/Thr protein kinase family.</text>
</comment>
<evidence type="ECO:0000259" key="26">
    <source>
        <dbReference type="PROSITE" id="PS50948"/>
    </source>
</evidence>
<feature type="binding site" evidence="21">
    <location>
        <position position="544"/>
    </location>
    <ligand>
        <name>ATP</name>
        <dbReference type="ChEBI" id="CHEBI:30616"/>
    </ligand>
</feature>
<evidence type="ECO:0000256" key="12">
    <source>
        <dbReference type="ARBA" id="ARBA00022989"/>
    </source>
</evidence>
<dbReference type="PROSITE" id="PS00108">
    <property type="entry name" value="PROTEIN_KINASE_ST"/>
    <property type="match status" value="1"/>
</dbReference>
<dbReference type="PANTHER" id="PTHR27002">
    <property type="entry name" value="RECEPTOR-LIKE SERINE/THREONINE-PROTEIN KINASE SD1-8"/>
    <property type="match status" value="1"/>
</dbReference>
<reference evidence="27" key="1">
    <citation type="submission" date="2020-10" db="EMBL/GenBank/DDBJ databases">
        <authorList>
            <person name="Han B."/>
            <person name="Lu T."/>
            <person name="Zhao Q."/>
            <person name="Huang X."/>
            <person name="Zhao Y."/>
        </authorList>
    </citation>
    <scope>NUCLEOTIDE SEQUENCE</scope>
</reference>
<name>A0A811NH72_9POAL</name>
<evidence type="ECO:0000256" key="20">
    <source>
        <dbReference type="PROSITE-ProRule" id="PRU00076"/>
    </source>
</evidence>
<evidence type="ECO:0000256" key="17">
    <source>
        <dbReference type="ARBA" id="ARBA00047899"/>
    </source>
</evidence>
<evidence type="ECO:0000256" key="16">
    <source>
        <dbReference type="ARBA" id="ARBA00023180"/>
    </source>
</evidence>
<evidence type="ECO:0000256" key="18">
    <source>
        <dbReference type="ARBA" id="ARBA00048679"/>
    </source>
</evidence>
<dbReference type="SMART" id="SM00108">
    <property type="entry name" value="B_lectin"/>
    <property type="match status" value="1"/>
</dbReference>
<feature type="domain" description="Protein kinase" evidence="23">
    <location>
        <begin position="517"/>
        <end position="794"/>
    </location>
</feature>
<dbReference type="InterPro" id="IPR036426">
    <property type="entry name" value="Bulb-type_lectin_dom_sf"/>
</dbReference>
<evidence type="ECO:0000256" key="3">
    <source>
        <dbReference type="ARBA" id="ARBA00022527"/>
    </source>
</evidence>
<dbReference type="InterPro" id="IPR001245">
    <property type="entry name" value="Ser-Thr/Tyr_kinase_cat_dom"/>
</dbReference>
<feature type="chain" id="PRO_5032455229" description="Receptor-like serine/threonine-protein kinase" evidence="22">
    <location>
        <begin position="22"/>
        <end position="831"/>
    </location>
</feature>
<keyword evidence="5 19" id="KW-0808">Transferase</keyword>
<dbReference type="Proteomes" id="UP000604825">
    <property type="component" value="Unassembled WGS sequence"/>
</dbReference>
<dbReference type="CDD" id="cd00028">
    <property type="entry name" value="B_lectin"/>
    <property type="match status" value="1"/>
</dbReference>
<dbReference type="InterPro" id="IPR008271">
    <property type="entry name" value="Ser/Thr_kinase_AS"/>
</dbReference>
<keyword evidence="10 19" id="KW-0418">Kinase</keyword>
<proteinExistence type="inferred from homology"/>
<dbReference type="InterPro" id="IPR017441">
    <property type="entry name" value="Protein_kinase_ATP_BS"/>
</dbReference>
<keyword evidence="14 20" id="KW-1015">Disulfide bond</keyword>
<keyword evidence="6" id="KW-0812">Transmembrane</keyword>
<comment type="catalytic activity">
    <reaction evidence="18 19">
        <text>L-seryl-[protein] + ATP = O-phospho-L-seryl-[protein] + ADP + H(+)</text>
        <dbReference type="Rhea" id="RHEA:17989"/>
        <dbReference type="Rhea" id="RHEA-COMP:9863"/>
        <dbReference type="Rhea" id="RHEA-COMP:11604"/>
        <dbReference type="ChEBI" id="CHEBI:15378"/>
        <dbReference type="ChEBI" id="CHEBI:29999"/>
        <dbReference type="ChEBI" id="CHEBI:30616"/>
        <dbReference type="ChEBI" id="CHEBI:83421"/>
        <dbReference type="ChEBI" id="CHEBI:456216"/>
        <dbReference type="EC" id="2.7.11.1"/>
    </reaction>
</comment>
<dbReference type="InterPro" id="IPR024171">
    <property type="entry name" value="SRK-like_kinase"/>
</dbReference>
<dbReference type="InterPro" id="IPR000858">
    <property type="entry name" value="S_locus_glycoprot_dom"/>
</dbReference>
<dbReference type="SUPFAM" id="SSF56112">
    <property type="entry name" value="Protein kinase-like (PK-like)"/>
    <property type="match status" value="1"/>
</dbReference>
<comment type="caution">
    <text evidence="20">Lacks conserved residue(s) required for the propagation of feature annotation.</text>
</comment>
<evidence type="ECO:0000256" key="1">
    <source>
        <dbReference type="ARBA" id="ARBA00004251"/>
    </source>
</evidence>
<dbReference type="Pfam" id="PF08276">
    <property type="entry name" value="PAN_2"/>
    <property type="match status" value="1"/>
</dbReference>
<keyword evidence="15" id="KW-0675">Receptor</keyword>
<keyword evidence="4 20" id="KW-0245">EGF-like domain</keyword>
<evidence type="ECO:0000259" key="24">
    <source>
        <dbReference type="PROSITE" id="PS50026"/>
    </source>
</evidence>
<evidence type="ECO:0000259" key="25">
    <source>
        <dbReference type="PROSITE" id="PS50927"/>
    </source>
</evidence>
<dbReference type="CDD" id="cd01098">
    <property type="entry name" value="PAN_AP_plant"/>
    <property type="match status" value="1"/>
</dbReference>
<evidence type="ECO:0000313" key="28">
    <source>
        <dbReference type="Proteomes" id="UP000604825"/>
    </source>
</evidence>
<dbReference type="InterPro" id="IPR000719">
    <property type="entry name" value="Prot_kinase_dom"/>
</dbReference>
<dbReference type="PROSITE" id="PS00107">
    <property type="entry name" value="PROTEIN_KINASE_ATP"/>
    <property type="match status" value="1"/>
</dbReference>
<evidence type="ECO:0000256" key="22">
    <source>
        <dbReference type="SAM" id="SignalP"/>
    </source>
</evidence>
<evidence type="ECO:0000256" key="5">
    <source>
        <dbReference type="ARBA" id="ARBA00022679"/>
    </source>
</evidence>
<evidence type="ECO:0000256" key="6">
    <source>
        <dbReference type="ARBA" id="ARBA00022692"/>
    </source>
</evidence>
<dbReference type="GO" id="GO:0004674">
    <property type="term" value="F:protein serine/threonine kinase activity"/>
    <property type="evidence" value="ECO:0007669"/>
    <property type="project" value="UniProtKB-KW"/>
</dbReference>
<evidence type="ECO:0000256" key="19">
    <source>
        <dbReference type="PIRNR" id="PIRNR000641"/>
    </source>
</evidence>
<keyword evidence="8" id="KW-0677">Repeat</keyword>
<keyword evidence="16" id="KW-0325">Glycoprotein</keyword>
<feature type="disulfide bond" evidence="20">
    <location>
        <begin position="300"/>
        <end position="317"/>
    </location>
</feature>
<keyword evidence="28" id="KW-1185">Reference proteome</keyword>
<dbReference type="InterPro" id="IPR001480">
    <property type="entry name" value="Bulb-type_lectin_dom"/>
</dbReference>
<dbReference type="InterPro" id="IPR000742">
    <property type="entry name" value="EGF"/>
</dbReference>
<sequence length="831" mass="92188">MAWLDIRHATVLLLLASPCATDDRLVPGKPLSPGATIVSDGGSFALGFFSPTNSTPGKLYLGIWYNDIPGLTIVWVANRETPVTNSSSTISSPPALSLTNTSNLVLSGADGRVLWTTNVAGADTAGSNTAAVLLNTGNFVIRSPNGATLWQSFDHPTDTFLPGMKIRINYKTRAGDRLVSWKSPDDPSPGTFSFGMDPETSLQIFIWNGTRPIWRSWPWAGDLVIGQYNQAITSAVNYLTVVSSQDEIYIAFSFSEGAAHTRYVLTDSGKYNFQSWNSSLSAWTFLWDWTSGECSSYGHCGPNGFCDNTEYPRPAMCRCLDGFEPTALEDWNSRRFSQGCRRKEELRCGDDHFLALPEMKSPDKFVHVENRTLQECEAECTKNCSCVAYAYANLSTSRTKGDWTRCLVWAGELIDTEMAFGPDTLYLRIARLNAGTRPKSNTIKIVLPAVLLSVLILTAISLACFKFKGKISYGAKRRKLIFDGMSISDELEEGNHAPDSEFLSVRFEDIVAATCNFSEACKIGQGGFGKVYKAMLDGHEVAIKRLSKDSEQGSKEFRNEVILIAKLQHRNLVRLLGYSVDIDEKVLIYEYLPNGSLDATLFDNSRKMMLDWPIRFNIIKGVARGLLYLHQDSRLTIIHRDLKAANVLLDGQMRPKIADFGMARIFNDSQENENTHRVVGTYGYMAPEYAMEGVFSIKTDVYSFGVLLLEVVTGTRRSSISSTTGFRNLIVYAWNIWKEGNARDLADPSIMDTCLLDEVLLCSHVALSCVQENPTDRPLMSSIVYSLENGSITLPTPNSPRHYGQRGGGMEQIRDENNSMNTLTLTTIEGR</sequence>
<dbReference type="FunFam" id="1.10.510.10:FF:000060">
    <property type="entry name" value="G-type lectin S-receptor-like serine/threonine-protein kinase"/>
    <property type="match status" value="1"/>
</dbReference>
<accession>A0A811NH72</accession>
<dbReference type="Pfam" id="PF01453">
    <property type="entry name" value="B_lectin"/>
    <property type="match status" value="1"/>
</dbReference>
<evidence type="ECO:0000256" key="8">
    <source>
        <dbReference type="ARBA" id="ARBA00022737"/>
    </source>
</evidence>
<protein>
    <recommendedName>
        <fullName evidence="19">Receptor-like serine/threonine-protein kinase</fullName>
        <ecNumber evidence="19">2.7.11.1</ecNumber>
    </recommendedName>
</protein>